<dbReference type="InterPro" id="IPR013839">
    <property type="entry name" value="DNAligase_adenylation"/>
</dbReference>
<evidence type="ECO:0000256" key="2">
    <source>
        <dbReference type="ARBA" id="ARBA00012722"/>
    </source>
</evidence>
<feature type="binding site" evidence="14">
    <location>
        <position position="309"/>
    </location>
    <ligand>
        <name>NAD(+)</name>
        <dbReference type="ChEBI" id="CHEBI:57540"/>
    </ligand>
</feature>
<feature type="binding site" evidence="14">
    <location>
        <position position="134"/>
    </location>
    <ligand>
        <name>NAD(+)</name>
        <dbReference type="ChEBI" id="CHEBI:57540"/>
    </ligand>
</feature>
<dbReference type="Gene3D" id="3.40.50.10190">
    <property type="entry name" value="BRCT domain"/>
    <property type="match status" value="1"/>
</dbReference>
<dbReference type="InterPro" id="IPR004149">
    <property type="entry name" value="Znf_DNAligase_C4"/>
</dbReference>
<dbReference type="EMBL" id="FQWF01000003">
    <property type="protein sequence ID" value="SHG19089.1"/>
    <property type="molecule type" value="Genomic_DNA"/>
</dbReference>
<dbReference type="STRING" id="229205.SAMN05444372_103110"/>
<gene>
    <name evidence="14" type="primary">ligA</name>
    <name evidence="16" type="ORF">SAMN05444372_103110</name>
</gene>
<dbReference type="GO" id="GO:0003677">
    <property type="term" value="F:DNA binding"/>
    <property type="evidence" value="ECO:0007669"/>
    <property type="project" value="InterPro"/>
</dbReference>
<dbReference type="Proteomes" id="UP000184020">
    <property type="component" value="Unassembled WGS sequence"/>
</dbReference>
<keyword evidence="4 14" id="KW-0436">Ligase</keyword>
<feature type="binding site" evidence="14">
    <location>
        <position position="170"/>
    </location>
    <ligand>
        <name>NAD(+)</name>
        <dbReference type="ChEBI" id="CHEBI:57540"/>
    </ligand>
</feature>
<dbReference type="GO" id="GO:0006260">
    <property type="term" value="P:DNA replication"/>
    <property type="evidence" value="ECO:0007669"/>
    <property type="project" value="UniProtKB-KW"/>
</dbReference>
<proteinExistence type="inferred from homology"/>
<dbReference type="SUPFAM" id="SSF50249">
    <property type="entry name" value="Nucleic acid-binding proteins"/>
    <property type="match status" value="1"/>
</dbReference>
<dbReference type="InterPro" id="IPR004150">
    <property type="entry name" value="NAD_DNA_ligase_OB"/>
</dbReference>
<evidence type="ECO:0000256" key="13">
    <source>
        <dbReference type="ARBA" id="ARBA00060881"/>
    </source>
</evidence>
<keyword evidence="10 14" id="KW-0520">NAD</keyword>
<feature type="binding site" evidence="14">
    <location>
        <position position="421"/>
    </location>
    <ligand>
        <name>Zn(2+)</name>
        <dbReference type="ChEBI" id="CHEBI:29105"/>
    </ligand>
</feature>
<dbReference type="InterPro" id="IPR012340">
    <property type="entry name" value="NA-bd_OB-fold"/>
</dbReference>
<evidence type="ECO:0000256" key="11">
    <source>
        <dbReference type="ARBA" id="ARBA00023204"/>
    </source>
</evidence>
<dbReference type="CDD" id="cd00114">
    <property type="entry name" value="LIGANc"/>
    <property type="match status" value="1"/>
</dbReference>
<evidence type="ECO:0000256" key="3">
    <source>
        <dbReference type="ARBA" id="ARBA00013308"/>
    </source>
</evidence>
<feature type="binding site" evidence="14">
    <location>
        <position position="111"/>
    </location>
    <ligand>
        <name>NAD(+)</name>
        <dbReference type="ChEBI" id="CHEBI:57540"/>
    </ligand>
</feature>
<dbReference type="GO" id="GO:0005829">
    <property type="term" value="C:cytosol"/>
    <property type="evidence" value="ECO:0007669"/>
    <property type="project" value="TreeGrafter"/>
</dbReference>
<dbReference type="InterPro" id="IPR036420">
    <property type="entry name" value="BRCT_dom_sf"/>
</dbReference>
<evidence type="ECO:0000256" key="14">
    <source>
        <dbReference type="HAMAP-Rule" id="MF_01588"/>
    </source>
</evidence>
<feature type="binding site" evidence="14">
    <location>
        <position position="427"/>
    </location>
    <ligand>
        <name>Zn(2+)</name>
        <dbReference type="ChEBI" id="CHEBI:29105"/>
    </ligand>
</feature>
<keyword evidence="7 14" id="KW-0227">DNA damage</keyword>
<dbReference type="InterPro" id="IPR003583">
    <property type="entry name" value="Hlx-hairpin-Hlx_DNA-bd_motif"/>
</dbReference>
<feature type="binding site" evidence="14">
    <location>
        <begin position="80"/>
        <end position="81"/>
    </location>
    <ligand>
        <name>NAD(+)</name>
        <dbReference type="ChEBI" id="CHEBI:57540"/>
    </ligand>
</feature>
<evidence type="ECO:0000256" key="6">
    <source>
        <dbReference type="ARBA" id="ARBA00022723"/>
    </source>
</evidence>
<keyword evidence="6 14" id="KW-0479">Metal-binding</keyword>
<evidence type="ECO:0000256" key="4">
    <source>
        <dbReference type="ARBA" id="ARBA00022598"/>
    </source>
</evidence>
<evidence type="ECO:0000256" key="7">
    <source>
        <dbReference type="ARBA" id="ARBA00022763"/>
    </source>
</evidence>
<dbReference type="InterPro" id="IPR010994">
    <property type="entry name" value="RuvA_2-like"/>
</dbReference>
<dbReference type="PIRSF" id="PIRSF001604">
    <property type="entry name" value="LigA"/>
    <property type="match status" value="1"/>
</dbReference>
<dbReference type="OrthoDB" id="9759736at2"/>
<evidence type="ECO:0000256" key="12">
    <source>
        <dbReference type="ARBA" id="ARBA00034005"/>
    </source>
</evidence>
<dbReference type="Pfam" id="PF03119">
    <property type="entry name" value="DNA_ligase_ZBD"/>
    <property type="match status" value="1"/>
</dbReference>
<dbReference type="GO" id="GO:0006281">
    <property type="term" value="P:DNA repair"/>
    <property type="evidence" value="ECO:0007669"/>
    <property type="project" value="UniProtKB-KW"/>
</dbReference>
<keyword evidence="14" id="KW-0464">Manganese</keyword>
<dbReference type="SMART" id="SM00278">
    <property type="entry name" value="HhH1"/>
    <property type="match status" value="3"/>
</dbReference>
<dbReference type="Gene3D" id="1.10.150.20">
    <property type="entry name" value="5' to 3' exonuclease, C-terminal subdomain"/>
    <property type="match status" value="2"/>
</dbReference>
<feature type="binding site" evidence="14">
    <location>
        <begin position="31"/>
        <end position="35"/>
    </location>
    <ligand>
        <name>NAD(+)</name>
        <dbReference type="ChEBI" id="CHEBI:57540"/>
    </ligand>
</feature>
<keyword evidence="11 14" id="KW-0234">DNA repair</keyword>
<evidence type="ECO:0000259" key="15">
    <source>
        <dbReference type="PROSITE" id="PS50172"/>
    </source>
</evidence>
<dbReference type="FunFam" id="2.40.50.140:FF:000012">
    <property type="entry name" value="DNA ligase"/>
    <property type="match status" value="1"/>
</dbReference>
<evidence type="ECO:0000256" key="9">
    <source>
        <dbReference type="ARBA" id="ARBA00022842"/>
    </source>
</evidence>
<feature type="active site" description="N6-AMP-lysine intermediate" evidence="14">
    <location>
        <position position="113"/>
    </location>
</feature>
<keyword evidence="17" id="KW-1185">Reference proteome</keyword>
<dbReference type="PANTHER" id="PTHR23389:SF9">
    <property type="entry name" value="DNA LIGASE"/>
    <property type="match status" value="1"/>
</dbReference>
<dbReference type="Pfam" id="PF00533">
    <property type="entry name" value="BRCT"/>
    <property type="match status" value="1"/>
</dbReference>
<dbReference type="GO" id="GO:0003911">
    <property type="term" value="F:DNA ligase (NAD+) activity"/>
    <property type="evidence" value="ECO:0007669"/>
    <property type="project" value="UniProtKB-UniRule"/>
</dbReference>
<dbReference type="Pfam" id="PF01653">
    <property type="entry name" value="DNA_ligase_aden"/>
    <property type="match status" value="1"/>
</dbReference>
<evidence type="ECO:0000256" key="10">
    <source>
        <dbReference type="ARBA" id="ARBA00023027"/>
    </source>
</evidence>
<dbReference type="SUPFAM" id="SSF56091">
    <property type="entry name" value="DNA ligase/mRNA capping enzyme, catalytic domain"/>
    <property type="match status" value="1"/>
</dbReference>
<comment type="function">
    <text evidence="1 14">DNA ligase that catalyzes the formation of phosphodiester linkages between 5'-phosphoryl and 3'-hydroxyl groups in double-stranded DNA using NAD as a coenzyme and as the energy source for the reaction. It is essential for DNA replication and repair of damaged DNA.</text>
</comment>
<evidence type="ECO:0000313" key="16">
    <source>
        <dbReference type="EMBL" id="SHG19089.1"/>
    </source>
</evidence>
<dbReference type="SMART" id="SM00532">
    <property type="entry name" value="LIGANc"/>
    <property type="match status" value="1"/>
</dbReference>
<dbReference type="GO" id="GO:0046872">
    <property type="term" value="F:metal ion binding"/>
    <property type="evidence" value="ECO:0007669"/>
    <property type="project" value="UniProtKB-KW"/>
</dbReference>
<accession>A0A1M5HSY7</accession>
<dbReference type="PANTHER" id="PTHR23389">
    <property type="entry name" value="CHROMOSOME TRANSMISSION FIDELITY FACTOR 18"/>
    <property type="match status" value="1"/>
</dbReference>
<comment type="catalytic activity">
    <reaction evidence="12 14">
        <text>NAD(+) + (deoxyribonucleotide)n-3'-hydroxyl + 5'-phospho-(deoxyribonucleotide)m = (deoxyribonucleotide)n+m + AMP + beta-nicotinamide D-nucleotide.</text>
        <dbReference type="EC" id="6.5.1.2"/>
    </reaction>
</comment>
<dbReference type="InterPro" id="IPR001679">
    <property type="entry name" value="DNA_ligase"/>
</dbReference>
<dbReference type="Pfam" id="PF03120">
    <property type="entry name" value="OB_DNA_ligase"/>
    <property type="match status" value="1"/>
</dbReference>
<dbReference type="EC" id="6.5.1.2" evidence="2 14"/>
<dbReference type="Gene3D" id="2.40.50.140">
    <property type="entry name" value="Nucleic acid-binding proteins"/>
    <property type="match status" value="1"/>
</dbReference>
<feature type="binding site" evidence="14">
    <location>
        <position position="403"/>
    </location>
    <ligand>
        <name>Zn(2+)</name>
        <dbReference type="ChEBI" id="CHEBI:29105"/>
    </ligand>
</feature>
<dbReference type="FunFam" id="1.10.150.20:FF:000006">
    <property type="entry name" value="DNA ligase"/>
    <property type="match status" value="1"/>
</dbReference>
<dbReference type="SUPFAM" id="SSF52113">
    <property type="entry name" value="BRCT domain"/>
    <property type="match status" value="1"/>
</dbReference>
<evidence type="ECO:0000256" key="1">
    <source>
        <dbReference type="ARBA" id="ARBA00004067"/>
    </source>
</evidence>
<dbReference type="PROSITE" id="PS50172">
    <property type="entry name" value="BRCT"/>
    <property type="match status" value="1"/>
</dbReference>
<dbReference type="Pfam" id="PF12826">
    <property type="entry name" value="HHH_2"/>
    <property type="match status" value="1"/>
</dbReference>
<evidence type="ECO:0000256" key="8">
    <source>
        <dbReference type="ARBA" id="ARBA00022833"/>
    </source>
</evidence>
<dbReference type="Gene3D" id="1.10.287.610">
    <property type="entry name" value="Helix hairpin bin"/>
    <property type="match status" value="1"/>
</dbReference>
<keyword evidence="9 14" id="KW-0460">Magnesium</keyword>
<feature type="binding site" evidence="14">
    <location>
        <position position="285"/>
    </location>
    <ligand>
        <name>NAD(+)</name>
        <dbReference type="ChEBI" id="CHEBI:57540"/>
    </ligand>
</feature>
<dbReference type="FunFam" id="3.30.470.30:FF:000001">
    <property type="entry name" value="DNA ligase"/>
    <property type="match status" value="1"/>
</dbReference>
<keyword evidence="8 14" id="KW-0862">Zinc</keyword>
<dbReference type="SMART" id="SM00292">
    <property type="entry name" value="BRCT"/>
    <property type="match status" value="1"/>
</dbReference>
<evidence type="ECO:0000256" key="5">
    <source>
        <dbReference type="ARBA" id="ARBA00022705"/>
    </source>
</evidence>
<sequence>MDIQNTIQTLREELNQHNYNYYVLDQGIISDYEFDLKLKQLQELESLYPEYFDDNSPSQRVGGAITKNFQTVPHDYRMYSLDNSYSKEEVLDWEKRVQKVLGDVPLEFTCELKYDGASISITYEDGKLKRAVTRGDGFQGDDVTNNIKTIKSVPLKLKGEFPAKFDIRGEIILPFAGFEKMNQDLVEIGETPYSNPRNTASGSLKLQDSAEVAKRPLDCLLYFIVGNNLPFKSQFEGLEVARKWGFKAPVEAKLAHNLNEVFDFIDYWDTHRHNLPYETDGVVIKVNSFYHQDELGFTAKSPRWAIAYKFKSEQVSTKLNSISYQVGRTGAITPVANLEAVQLAGTIVKRASLHNSDQIAKLDIRIGDTVFVEKGGEIIPKIIAVDLSKRSEDSEFTEYITHCPECKTLLVRNEGEANHYCPNFYGCPPQIIGRIQHFVSRKAMDIEGLGGGTIDLLYFNKKILDYSDLYFLKYEHIFGLEKWLDNENAGNKYNSQLQVKLDKAIYGLSKGWGNLTLDDCIKIGNKIVSINDVFNINVLESEIDSKKYKVFLDKMSSAKKIIQETNYSSFDHYVSLNYLLDLKFSSYFLNDIFMQNSLIKMNYIDNLLTLETLKNDKKFEAFVVSISDRNRVGIKDQSAKIIIESIKKSKEIPFEKVLFAIGINDVGEVGAKNLAIHFKNIENLYKASHEELIAIRDIGESTAKNIITFFNNAHNVEIIDRLKNCGLTFHSESKKLESNKLDTLTFVISGTFRIERNQLKKIVEENGGKVSGSISKSTSYLIVGENMGPAKREKAEKDQIKMISEDEFFKLLQ</sequence>
<organism evidence="16 17">
    <name type="scientific">Flavobacterium micromati</name>
    <dbReference type="NCBI Taxonomy" id="229205"/>
    <lineage>
        <taxon>Bacteria</taxon>
        <taxon>Pseudomonadati</taxon>
        <taxon>Bacteroidota</taxon>
        <taxon>Flavobacteriia</taxon>
        <taxon>Flavobacteriales</taxon>
        <taxon>Flavobacteriaceae</taxon>
        <taxon>Flavobacterium</taxon>
    </lineage>
</organism>
<reference evidence="17" key="1">
    <citation type="submission" date="2016-11" db="EMBL/GenBank/DDBJ databases">
        <authorList>
            <person name="Varghese N."/>
            <person name="Submissions S."/>
        </authorList>
    </citation>
    <scope>NUCLEOTIDE SEQUENCE [LARGE SCALE GENOMIC DNA]</scope>
    <source>
        <strain evidence="17">DSM 17659</strain>
    </source>
</reference>
<comment type="similarity">
    <text evidence="13 14">Belongs to the NAD-dependent DNA ligase family. LigA subfamily.</text>
</comment>
<dbReference type="Gene3D" id="3.30.470.30">
    <property type="entry name" value="DNA ligase/mRNA capping enzyme"/>
    <property type="match status" value="1"/>
</dbReference>
<dbReference type="AlphaFoldDB" id="A0A1M5HSY7"/>
<dbReference type="NCBIfam" id="TIGR00575">
    <property type="entry name" value="dnlj"/>
    <property type="match status" value="1"/>
</dbReference>
<name>A0A1M5HSY7_9FLAO</name>
<dbReference type="SUPFAM" id="SSF47781">
    <property type="entry name" value="RuvA domain 2-like"/>
    <property type="match status" value="2"/>
</dbReference>
<dbReference type="NCBIfam" id="NF005932">
    <property type="entry name" value="PRK07956.1"/>
    <property type="match status" value="1"/>
</dbReference>
<evidence type="ECO:0000313" key="17">
    <source>
        <dbReference type="Proteomes" id="UP000184020"/>
    </source>
</evidence>
<keyword evidence="5 14" id="KW-0235">DNA replication</keyword>
<feature type="binding site" evidence="14">
    <location>
        <position position="406"/>
    </location>
    <ligand>
        <name>Zn(2+)</name>
        <dbReference type="ChEBI" id="CHEBI:29105"/>
    </ligand>
</feature>
<comment type="cofactor">
    <cofactor evidence="14">
        <name>Mg(2+)</name>
        <dbReference type="ChEBI" id="CHEBI:18420"/>
    </cofactor>
    <cofactor evidence="14">
        <name>Mn(2+)</name>
        <dbReference type="ChEBI" id="CHEBI:29035"/>
    </cofactor>
</comment>
<protein>
    <recommendedName>
        <fullName evidence="3 14">DNA ligase</fullName>
        <ecNumber evidence="2 14">6.5.1.2</ecNumber>
    </recommendedName>
    <alternativeName>
        <fullName evidence="14">Polydeoxyribonucleotide synthase [NAD(+)]</fullName>
    </alternativeName>
</protein>
<dbReference type="Gene3D" id="6.20.10.30">
    <property type="match status" value="1"/>
</dbReference>
<dbReference type="InterPro" id="IPR041663">
    <property type="entry name" value="DisA/LigA_HHH"/>
</dbReference>
<feature type="domain" description="BRCT" evidence="15">
    <location>
        <begin position="736"/>
        <end position="813"/>
    </location>
</feature>
<dbReference type="InterPro" id="IPR013840">
    <property type="entry name" value="DNAligase_N"/>
</dbReference>
<dbReference type="HAMAP" id="MF_01588">
    <property type="entry name" value="DNA_ligase_A"/>
    <property type="match status" value="1"/>
</dbReference>
<dbReference type="InterPro" id="IPR001357">
    <property type="entry name" value="BRCT_dom"/>
</dbReference>